<accession>A0A429GJ42</accession>
<gene>
    <name evidence="2" type="ORF">D6D85_09600</name>
</gene>
<evidence type="ECO:0000259" key="1">
    <source>
        <dbReference type="Pfam" id="PF01370"/>
    </source>
</evidence>
<dbReference type="PANTHER" id="PTHR43245:SF13">
    <property type="entry name" value="UDP-D-APIOSE_UDP-D-XYLOSE SYNTHASE 2"/>
    <property type="match status" value="1"/>
</dbReference>
<feature type="domain" description="NAD-dependent epimerase/dehydratase" evidence="1">
    <location>
        <begin position="3"/>
        <end position="231"/>
    </location>
</feature>
<evidence type="ECO:0000313" key="3">
    <source>
        <dbReference type="Proteomes" id="UP000277582"/>
    </source>
</evidence>
<proteinExistence type="predicted"/>
<organism evidence="2 3">
    <name type="scientific">Candidatus Methanodesulfokora washburnensis</name>
    <dbReference type="NCBI Taxonomy" id="2478471"/>
    <lineage>
        <taxon>Archaea</taxon>
        <taxon>Thermoproteota</taxon>
        <taxon>Candidatus Korarchaeia</taxon>
        <taxon>Candidatus Korarchaeia incertae sedis</taxon>
        <taxon>Candidatus Methanodesulfokora</taxon>
    </lineage>
</organism>
<evidence type="ECO:0000313" key="2">
    <source>
        <dbReference type="EMBL" id="RSN73689.1"/>
    </source>
</evidence>
<dbReference type="PANTHER" id="PTHR43245">
    <property type="entry name" value="BIFUNCTIONAL POLYMYXIN RESISTANCE PROTEIN ARNA"/>
    <property type="match status" value="1"/>
</dbReference>
<dbReference type="InterPro" id="IPR001509">
    <property type="entry name" value="Epimerase_deHydtase"/>
</dbReference>
<dbReference type="Pfam" id="PF01370">
    <property type="entry name" value="Epimerase"/>
    <property type="match status" value="1"/>
</dbReference>
<dbReference type="InterPro" id="IPR050177">
    <property type="entry name" value="Lipid_A_modif_metabolic_enz"/>
</dbReference>
<dbReference type="EMBL" id="RCOS01000112">
    <property type="protein sequence ID" value="RSN73689.1"/>
    <property type="molecule type" value="Genomic_DNA"/>
</dbReference>
<dbReference type="AlphaFoldDB" id="A0A429GJ42"/>
<keyword evidence="3" id="KW-1185">Reference proteome</keyword>
<name>A0A429GJ42_9CREN</name>
<dbReference type="Gene3D" id="3.40.50.720">
    <property type="entry name" value="NAD(P)-binding Rossmann-like Domain"/>
    <property type="match status" value="1"/>
</dbReference>
<feature type="non-terminal residue" evidence="2">
    <location>
        <position position="266"/>
    </location>
</feature>
<sequence length="266" mass="28993">MKILVTGGAGFIGSHLVKALVEAGYSVRVLDNLSTGSLENLRGLSLDFVKGDVRNYDEVEEAVKGMEAVVHLAALIDVSESVEKPLDYLEVNVKGTLNVARASRNVDTVVFSSSCAVYGEPEKLPIDEDHRINPKSPYAASKAGGEAYIISYANLYGYRPVILRFFNVYGPKQSRAYSGVITEFIKRAARGDPLIIYGDGEQTRDFIHVRDAVDAVMRSLKSNASGIYNIGSGKATKISELAYLVLKTMNINALPVYMPPRPGDIR</sequence>
<dbReference type="SUPFAM" id="SSF51735">
    <property type="entry name" value="NAD(P)-binding Rossmann-fold domains"/>
    <property type="match status" value="1"/>
</dbReference>
<reference evidence="2 3" key="1">
    <citation type="submission" date="2018-10" db="EMBL/GenBank/DDBJ databases">
        <title>Co-occurring genomic capacity for anaerobic methane metabolism and dissimilatory sulfite reduction discovered in the Korarchaeota.</title>
        <authorList>
            <person name="Mckay L.J."/>
            <person name="Dlakic M."/>
            <person name="Fields M.W."/>
            <person name="Delmont T.O."/>
            <person name="Eren A.M."/>
            <person name="Jay Z.J."/>
            <person name="Klingelsmith K.B."/>
            <person name="Rusch D.B."/>
            <person name="Inskeep W.P."/>
        </authorList>
    </citation>
    <scope>NUCLEOTIDE SEQUENCE [LARGE SCALE GENOMIC DNA]</scope>
    <source>
        <strain evidence="2 3">MDKW</strain>
    </source>
</reference>
<protein>
    <submittedName>
        <fullName evidence="2">SDR family NAD(P)-dependent oxidoreductase</fullName>
    </submittedName>
</protein>
<dbReference type="Proteomes" id="UP000277582">
    <property type="component" value="Unassembled WGS sequence"/>
</dbReference>
<dbReference type="InterPro" id="IPR036291">
    <property type="entry name" value="NAD(P)-bd_dom_sf"/>
</dbReference>
<comment type="caution">
    <text evidence="2">The sequence shown here is derived from an EMBL/GenBank/DDBJ whole genome shotgun (WGS) entry which is preliminary data.</text>
</comment>